<protein>
    <submittedName>
        <fullName evidence="1">Uncharacterized protein</fullName>
    </submittedName>
</protein>
<dbReference type="Proteomes" id="UP000640725">
    <property type="component" value="Unassembled WGS sequence"/>
</dbReference>
<keyword evidence="2" id="KW-1185">Reference proteome</keyword>
<dbReference type="EMBL" id="JADEWU010000021">
    <property type="protein sequence ID" value="MBE9143855.1"/>
    <property type="molecule type" value="Genomic_DNA"/>
</dbReference>
<name>A0ABR9UBM0_9CYAN</name>
<comment type="caution">
    <text evidence="1">The sequence shown here is derived from an EMBL/GenBank/DDBJ whole genome shotgun (WGS) entry which is preliminary data.</text>
</comment>
<dbReference type="RefSeq" id="WP_190519400.1">
    <property type="nucleotide sequence ID" value="NZ_JADEWU010000021.1"/>
</dbReference>
<evidence type="ECO:0000313" key="1">
    <source>
        <dbReference type="EMBL" id="MBE9143855.1"/>
    </source>
</evidence>
<evidence type="ECO:0000313" key="2">
    <source>
        <dbReference type="Proteomes" id="UP000640725"/>
    </source>
</evidence>
<organism evidence="1 2">
    <name type="scientific">Planktothrix mougeotii LEGE 06226</name>
    <dbReference type="NCBI Taxonomy" id="1828728"/>
    <lineage>
        <taxon>Bacteria</taxon>
        <taxon>Bacillati</taxon>
        <taxon>Cyanobacteriota</taxon>
        <taxon>Cyanophyceae</taxon>
        <taxon>Oscillatoriophycideae</taxon>
        <taxon>Oscillatoriales</taxon>
        <taxon>Microcoleaceae</taxon>
        <taxon>Planktothrix</taxon>
    </lineage>
</organism>
<sequence>MIQSSPNLLNRNIISFVSSIDGLLENWGYKRIGTPWQQVEYNPQFHQPDVTDIQPGERVYVRFVGYRDGDRICCPAKVSRTLPKGLK</sequence>
<proteinExistence type="predicted"/>
<gene>
    <name evidence="1" type="ORF">IQ236_11565</name>
</gene>
<accession>A0ABR9UBM0</accession>
<reference evidence="1 2" key="1">
    <citation type="submission" date="2020-10" db="EMBL/GenBank/DDBJ databases">
        <authorList>
            <person name="Castelo-Branco R."/>
            <person name="Eusebio N."/>
            <person name="Adriana R."/>
            <person name="Vieira A."/>
            <person name="Brugerolle De Fraissinette N."/>
            <person name="Rezende De Castro R."/>
            <person name="Schneider M.P."/>
            <person name="Vasconcelos V."/>
            <person name="Leao P.N."/>
        </authorList>
    </citation>
    <scope>NUCLEOTIDE SEQUENCE [LARGE SCALE GENOMIC DNA]</scope>
    <source>
        <strain evidence="1 2">LEGE 06226</strain>
    </source>
</reference>